<keyword evidence="7" id="KW-1185">Reference proteome</keyword>
<sequence>METIRRLRHKDLVFLIFIHVICFRIVNGGFNCSACCTIVQIMDDPLYNPSSSIWLLDFLHLITTGGEKRVEFKVNDCKPGGNPATFPATFYPRILTVDLSPNNAMEREIKSVRLSNSANIKDMVVQIIKRNGSIINPSYLPKSKLDGENPIAEFAPGITGKSLKINVLSEDHSIPLSFDIDIRVCLEGNLTIASRKSWSVKKTNLITISSPVNLVFIHHTDGSNCTTETECRQRVRNIQHGHMEERKFTDIGYSFLVGGDGRVYEGRGWGKEGAHTAGYNNISIAMAFIGDFSSYLPNEAAFTALRNLIAYGVSIDKISTSYKLSGHRDAANAATKCPGQSLYNVITKWHRYITNP</sequence>
<dbReference type="GO" id="GO:0009253">
    <property type="term" value="P:peptidoglycan catabolic process"/>
    <property type="evidence" value="ECO:0007669"/>
    <property type="project" value="InterPro"/>
</dbReference>
<keyword evidence="3" id="KW-1133">Transmembrane helix</keyword>
<dbReference type="InterPro" id="IPR002502">
    <property type="entry name" value="Amidase_domain"/>
</dbReference>
<dbReference type="PANTHER" id="PTHR11022:SF41">
    <property type="entry name" value="PEPTIDOGLYCAN-RECOGNITION PROTEIN LC-RELATED"/>
    <property type="match status" value="1"/>
</dbReference>
<dbReference type="GO" id="GO:0008745">
    <property type="term" value="F:N-acetylmuramoyl-L-alanine amidase activity"/>
    <property type="evidence" value="ECO:0007669"/>
    <property type="project" value="InterPro"/>
</dbReference>
<keyword evidence="2" id="KW-0391">Immunity</keyword>
<evidence type="ECO:0000256" key="3">
    <source>
        <dbReference type="SAM" id="Phobius"/>
    </source>
</evidence>
<dbReference type="GO" id="GO:0002376">
    <property type="term" value="P:immune system process"/>
    <property type="evidence" value="ECO:0007669"/>
    <property type="project" value="UniProtKB-KW"/>
</dbReference>
<evidence type="ECO:0000313" key="6">
    <source>
        <dbReference type="EMBL" id="KAK6166880.1"/>
    </source>
</evidence>
<keyword evidence="3" id="KW-0812">Transmembrane</keyword>
<feature type="domain" description="Peptidoglycan recognition protein family" evidence="5">
    <location>
        <begin position="190"/>
        <end position="331"/>
    </location>
</feature>
<evidence type="ECO:0000256" key="2">
    <source>
        <dbReference type="ARBA" id="ARBA00022859"/>
    </source>
</evidence>
<organism evidence="6 7">
    <name type="scientific">Patella caerulea</name>
    <name type="common">Rayed Mediterranean limpet</name>
    <dbReference type="NCBI Taxonomy" id="87958"/>
    <lineage>
        <taxon>Eukaryota</taxon>
        <taxon>Metazoa</taxon>
        <taxon>Spiralia</taxon>
        <taxon>Lophotrochozoa</taxon>
        <taxon>Mollusca</taxon>
        <taxon>Gastropoda</taxon>
        <taxon>Patellogastropoda</taxon>
        <taxon>Patelloidea</taxon>
        <taxon>Patellidae</taxon>
        <taxon>Patella</taxon>
    </lineage>
</organism>
<comment type="similarity">
    <text evidence="1">Belongs to the N-acetylmuramoyl-L-alanine amidase 2 family.</text>
</comment>
<evidence type="ECO:0000259" key="4">
    <source>
        <dbReference type="SMART" id="SM00644"/>
    </source>
</evidence>
<dbReference type="GO" id="GO:0008270">
    <property type="term" value="F:zinc ion binding"/>
    <property type="evidence" value="ECO:0007669"/>
    <property type="project" value="InterPro"/>
</dbReference>
<dbReference type="AlphaFoldDB" id="A0AAN8J465"/>
<feature type="domain" description="N-acetylmuramoyl-L-alanine amidase" evidence="4">
    <location>
        <begin position="200"/>
        <end position="339"/>
    </location>
</feature>
<dbReference type="InterPro" id="IPR015510">
    <property type="entry name" value="PGRP"/>
</dbReference>
<dbReference type="InterPro" id="IPR036505">
    <property type="entry name" value="Amidase/PGRP_sf"/>
</dbReference>
<dbReference type="CDD" id="cd06583">
    <property type="entry name" value="PGRP"/>
    <property type="match status" value="1"/>
</dbReference>
<gene>
    <name evidence="6" type="ORF">SNE40_023489</name>
</gene>
<dbReference type="Proteomes" id="UP001347796">
    <property type="component" value="Unassembled WGS sequence"/>
</dbReference>
<dbReference type="SMART" id="SM00644">
    <property type="entry name" value="Ami_2"/>
    <property type="match status" value="1"/>
</dbReference>
<dbReference type="InterPro" id="IPR006619">
    <property type="entry name" value="PGRP_domain_met/bac"/>
</dbReference>
<dbReference type="SUPFAM" id="SSF55846">
    <property type="entry name" value="N-acetylmuramoyl-L-alanine amidase-like"/>
    <property type="match status" value="1"/>
</dbReference>
<accession>A0AAN8J465</accession>
<comment type="caution">
    <text evidence="6">The sequence shown here is derived from an EMBL/GenBank/DDBJ whole genome shotgun (WGS) entry which is preliminary data.</text>
</comment>
<protein>
    <submittedName>
        <fullName evidence="6">Uncharacterized protein</fullName>
    </submittedName>
</protein>
<evidence type="ECO:0000259" key="5">
    <source>
        <dbReference type="SMART" id="SM00701"/>
    </source>
</evidence>
<dbReference type="FunFam" id="3.40.80.10:FF:000001">
    <property type="entry name" value="Peptidoglycan recognition protein 1"/>
    <property type="match status" value="1"/>
</dbReference>
<dbReference type="SMART" id="SM00701">
    <property type="entry name" value="PGRP"/>
    <property type="match status" value="1"/>
</dbReference>
<feature type="transmembrane region" description="Helical" evidence="3">
    <location>
        <begin position="12"/>
        <end position="30"/>
    </location>
</feature>
<keyword evidence="3" id="KW-0472">Membrane</keyword>
<evidence type="ECO:0000256" key="1">
    <source>
        <dbReference type="ARBA" id="ARBA00007553"/>
    </source>
</evidence>
<evidence type="ECO:0000313" key="7">
    <source>
        <dbReference type="Proteomes" id="UP001347796"/>
    </source>
</evidence>
<dbReference type="Gene3D" id="3.40.80.10">
    <property type="entry name" value="Peptidoglycan recognition protein-like"/>
    <property type="match status" value="1"/>
</dbReference>
<dbReference type="PANTHER" id="PTHR11022">
    <property type="entry name" value="PEPTIDOGLYCAN RECOGNITION PROTEIN"/>
    <property type="match status" value="1"/>
</dbReference>
<dbReference type="Pfam" id="PF01510">
    <property type="entry name" value="Amidase_2"/>
    <property type="match status" value="1"/>
</dbReference>
<name>A0AAN8J465_PATCE</name>
<reference evidence="6 7" key="1">
    <citation type="submission" date="2024-01" db="EMBL/GenBank/DDBJ databases">
        <title>The genome of the rayed Mediterranean limpet Patella caerulea (Linnaeus, 1758).</title>
        <authorList>
            <person name="Anh-Thu Weber A."/>
            <person name="Halstead-Nussloch G."/>
        </authorList>
    </citation>
    <scope>NUCLEOTIDE SEQUENCE [LARGE SCALE GENOMIC DNA]</scope>
    <source>
        <strain evidence="6">AATW-2023a</strain>
        <tissue evidence="6">Whole specimen</tissue>
    </source>
</reference>
<proteinExistence type="inferred from homology"/>
<dbReference type="EMBL" id="JAZGQO010000021">
    <property type="protein sequence ID" value="KAK6166880.1"/>
    <property type="molecule type" value="Genomic_DNA"/>
</dbReference>